<comment type="subcellular location">
    <subcellularLocation>
        <location evidence="1">Membrane</location>
        <topology evidence="1">Multi-pass membrane protein</topology>
    </subcellularLocation>
</comment>
<reference evidence="7 8" key="1">
    <citation type="submission" date="2018-11" db="EMBL/GenBank/DDBJ databases">
        <authorList>
            <consortium name="Pathogen Informatics"/>
        </authorList>
    </citation>
    <scope>NUCLEOTIDE SEQUENCE [LARGE SCALE GENOMIC DNA]</scope>
</reference>
<evidence type="ECO:0000256" key="2">
    <source>
        <dbReference type="ARBA" id="ARBA00022692"/>
    </source>
</evidence>
<dbReference type="EMBL" id="UYRV01000236">
    <property type="protein sequence ID" value="VDK43572.1"/>
    <property type="molecule type" value="Genomic_DNA"/>
</dbReference>
<accession>A0A3P6Q1Q5</accession>
<dbReference type="Proteomes" id="UP000271889">
    <property type="component" value="Unassembled WGS sequence"/>
</dbReference>
<evidence type="ECO:0000256" key="3">
    <source>
        <dbReference type="ARBA" id="ARBA00022989"/>
    </source>
</evidence>
<keyword evidence="2 5" id="KW-0812">Transmembrane</keyword>
<dbReference type="GO" id="GO:0015179">
    <property type="term" value="F:L-amino acid transmembrane transporter activity"/>
    <property type="evidence" value="ECO:0007669"/>
    <property type="project" value="TreeGrafter"/>
</dbReference>
<proteinExistence type="predicted"/>
<feature type="domain" description="Amino acid transporter transmembrane" evidence="6">
    <location>
        <begin position="120"/>
        <end position="228"/>
    </location>
</feature>
<feature type="transmembrane region" description="Helical" evidence="5">
    <location>
        <begin position="215"/>
        <end position="233"/>
    </location>
</feature>
<dbReference type="PANTHER" id="PTHR22950">
    <property type="entry name" value="AMINO ACID TRANSPORTER"/>
    <property type="match status" value="1"/>
</dbReference>
<feature type="transmembrane region" description="Helical" evidence="5">
    <location>
        <begin position="33"/>
        <end position="54"/>
    </location>
</feature>
<evidence type="ECO:0000259" key="6">
    <source>
        <dbReference type="Pfam" id="PF01490"/>
    </source>
</evidence>
<protein>
    <recommendedName>
        <fullName evidence="6">Amino acid transporter transmembrane domain-containing protein</fullName>
    </recommendedName>
</protein>
<evidence type="ECO:0000256" key="5">
    <source>
        <dbReference type="SAM" id="Phobius"/>
    </source>
</evidence>
<evidence type="ECO:0000313" key="7">
    <source>
        <dbReference type="EMBL" id="VDK43572.1"/>
    </source>
</evidence>
<dbReference type="OrthoDB" id="1684102at2759"/>
<name>A0A3P6Q1Q5_CYLGO</name>
<evidence type="ECO:0000313" key="8">
    <source>
        <dbReference type="Proteomes" id="UP000271889"/>
    </source>
</evidence>
<feature type="transmembrane region" description="Helical" evidence="5">
    <location>
        <begin position="7"/>
        <end position="27"/>
    </location>
</feature>
<organism evidence="7 8">
    <name type="scientific">Cylicostephanus goldi</name>
    <name type="common">Nematode worm</name>
    <dbReference type="NCBI Taxonomy" id="71465"/>
    <lineage>
        <taxon>Eukaryota</taxon>
        <taxon>Metazoa</taxon>
        <taxon>Ecdysozoa</taxon>
        <taxon>Nematoda</taxon>
        <taxon>Chromadorea</taxon>
        <taxon>Rhabditida</taxon>
        <taxon>Rhabditina</taxon>
        <taxon>Rhabditomorpha</taxon>
        <taxon>Strongyloidea</taxon>
        <taxon>Strongylidae</taxon>
        <taxon>Cylicostephanus</taxon>
    </lineage>
</organism>
<dbReference type="InterPro" id="IPR013057">
    <property type="entry name" value="AA_transpt_TM"/>
</dbReference>
<keyword evidence="8" id="KW-1185">Reference proteome</keyword>
<dbReference type="PANTHER" id="PTHR22950:SF217">
    <property type="entry name" value="AMINO ACID TRANSPORTER TRANSMEMBRANE DOMAIN-CONTAINING PROTEIN"/>
    <property type="match status" value="1"/>
</dbReference>
<sequence>MIRSSYAFINLVKAMCGVGVFALPVAFQQAGLWTGVILTFLLGVVNAHSMMKLVKCSQYLCHQKALNEETNKLDTIQPVRPMEKSRYDASDNAKNKPEAVALKKDFEEFEKGESVEKRFTLNYGDMAHEAFATQQSKSLRRLAKPMKIAVNACIIGLQLGICSAFYIFVVDHAKEVLDFLFSTELSRDTLFFTILPFFILIATVRSLVVLSWIGLIGNVLVVAAILIILGVSLS</sequence>
<keyword evidence="4 5" id="KW-0472">Membrane</keyword>
<feature type="domain" description="Amino acid transporter transmembrane" evidence="6">
    <location>
        <begin position="6"/>
        <end position="61"/>
    </location>
</feature>
<evidence type="ECO:0000256" key="4">
    <source>
        <dbReference type="ARBA" id="ARBA00023136"/>
    </source>
</evidence>
<feature type="transmembrane region" description="Helical" evidence="5">
    <location>
        <begin position="148"/>
        <end position="169"/>
    </location>
</feature>
<dbReference type="GO" id="GO:0005774">
    <property type="term" value="C:vacuolar membrane"/>
    <property type="evidence" value="ECO:0007669"/>
    <property type="project" value="TreeGrafter"/>
</dbReference>
<keyword evidence="3 5" id="KW-1133">Transmembrane helix</keyword>
<feature type="transmembrane region" description="Helical" evidence="5">
    <location>
        <begin position="189"/>
        <end position="208"/>
    </location>
</feature>
<evidence type="ECO:0000256" key="1">
    <source>
        <dbReference type="ARBA" id="ARBA00004141"/>
    </source>
</evidence>
<dbReference type="AlphaFoldDB" id="A0A3P6Q1Q5"/>
<gene>
    <name evidence="7" type="ORF">CGOC_LOCUS190</name>
</gene>
<dbReference type="Pfam" id="PF01490">
    <property type="entry name" value="Aa_trans"/>
    <property type="match status" value="2"/>
</dbReference>